<accession>A0A1M7T9X6</accession>
<dbReference type="Pfam" id="PF01968">
    <property type="entry name" value="Hydantoinase_A"/>
    <property type="match status" value="1"/>
</dbReference>
<protein>
    <submittedName>
        <fullName evidence="3">N-methylhydantoinase A/oxoprolinase/acetone carboxylase, beta subunit</fullName>
    </submittedName>
</protein>
<reference evidence="3 4" key="1">
    <citation type="submission" date="2016-12" db="EMBL/GenBank/DDBJ databases">
        <authorList>
            <person name="Song W.-J."/>
            <person name="Kurnit D.M."/>
        </authorList>
    </citation>
    <scope>NUCLEOTIDE SEQUENCE [LARGE SCALE GENOMIC DNA]</scope>
    <source>
        <strain evidence="3 4">CGMCC 1.10808</strain>
    </source>
</reference>
<dbReference type="PANTHER" id="PTHR11365:SF2">
    <property type="entry name" value="5-OXOPROLINASE"/>
    <property type="match status" value="1"/>
</dbReference>
<dbReference type="InterPro" id="IPR002821">
    <property type="entry name" value="Hydantoinase_A"/>
</dbReference>
<dbReference type="EMBL" id="FRDL01000005">
    <property type="protein sequence ID" value="SHN67499.1"/>
    <property type="molecule type" value="Genomic_DNA"/>
</dbReference>
<feature type="domain" description="Hydantoinase A/oxoprolinase" evidence="1">
    <location>
        <begin position="199"/>
        <end position="334"/>
    </location>
</feature>
<feature type="domain" description="Hydantoinase/oxoprolinase N-terminal" evidence="2">
    <location>
        <begin position="5"/>
        <end position="178"/>
    </location>
</feature>
<dbReference type="InterPro" id="IPR045079">
    <property type="entry name" value="Oxoprolinase-like"/>
</dbReference>
<dbReference type="AlphaFoldDB" id="A0A1M7T9X6"/>
<sequence length="673" mass="69043">MALLLGVDTGGTYTDAAVLDDGLPPARAVLGKAKALTTRPDLSRGVAEAARRALDAAGIAPDRIALAALSTTLATNALVEGQGEPALLALIGFPPEAARRDGLDAALGPDPVIFAAGGHDAHGAEAAPFDALAFANALERALDAARARGRPIRAAAVAAQFSVRNPAHELAARELIRARAGLAATCSHELSARVGGPRRALTTLLNARLVGLIDRLVAAVEAELRALGIEAPLMTVRGDGALVSADFARARPIETILSGPAASLVGAAFLTGARDAVAADIGGTTTDIAVLRDGRPRLAPEGARVGGHATMVEAVAIAAHGLGGDSEARLDDGGLAPTLVLGPRRAQPLALTARLHPGLLAALRAQLAAPRPHPEDGRFLAALAPAPAGLDPREARIAARIAQAPAPMAELTATRPMAAAAERLIARGLARLCAFTPSDAAHVLGLQTDWDAEAARIGAQLMARRRGADGRPWADGPEDAARRTLARLRRLSAEAVLETALAEDGLPPEAARSPLAAAALEGRGALVRPSLTLRLPLIGLGAAARAHYPQVAQMLGARALIPEHADVANAVGAVAGRVAVTRRAVVTCPEEGRFRAHLPSEPRDFADFEAACVHAERELRAAARADAQAAGAGAVELRAARRVRRAVIEGREVIVEAVIEVEASGRPRLAAPD</sequence>
<proteinExistence type="predicted"/>
<keyword evidence="4" id="KW-1185">Reference proteome</keyword>
<dbReference type="InterPro" id="IPR043129">
    <property type="entry name" value="ATPase_NBD"/>
</dbReference>
<dbReference type="GO" id="GO:0005829">
    <property type="term" value="C:cytosol"/>
    <property type="evidence" value="ECO:0007669"/>
    <property type="project" value="TreeGrafter"/>
</dbReference>
<evidence type="ECO:0000313" key="3">
    <source>
        <dbReference type="EMBL" id="SHN67499.1"/>
    </source>
</evidence>
<dbReference type="SUPFAM" id="SSF53067">
    <property type="entry name" value="Actin-like ATPase domain"/>
    <property type="match status" value="1"/>
</dbReference>
<dbReference type="RefSeq" id="WP_072747323.1">
    <property type="nucleotide sequence ID" value="NZ_FOHL01000005.1"/>
</dbReference>
<name>A0A1M7T9X6_9RHOB</name>
<evidence type="ECO:0000259" key="2">
    <source>
        <dbReference type="Pfam" id="PF05378"/>
    </source>
</evidence>
<dbReference type="GO" id="GO:0017168">
    <property type="term" value="F:5-oxoprolinase (ATP-hydrolyzing) activity"/>
    <property type="evidence" value="ECO:0007669"/>
    <property type="project" value="TreeGrafter"/>
</dbReference>
<dbReference type="STRING" id="1189325.SAMN04488119_105128"/>
<dbReference type="PANTHER" id="PTHR11365">
    <property type="entry name" value="5-OXOPROLINASE RELATED"/>
    <property type="match status" value="1"/>
</dbReference>
<gene>
    <name evidence="3" type="ORF">SAMN05216200_105127</name>
</gene>
<dbReference type="GO" id="GO:0006749">
    <property type="term" value="P:glutathione metabolic process"/>
    <property type="evidence" value="ECO:0007669"/>
    <property type="project" value="TreeGrafter"/>
</dbReference>
<dbReference type="InterPro" id="IPR008040">
    <property type="entry name" value="Hydant_A_N"/>
</dbReference>
<dbReference type="Proteomes" id="UP000184066">
    <property type="component" value="Unassembled WGS sequence"/>
</dbReference>
<dbReference type="Gene3D" id="3.30.420.40">
    <property type="match status" value="1"/>
</dbReference>
<evidence type="ECO:0000313" key="4">
    <source>
        <dbReference type="Proteomes" id="UP000184066"/>
    </source>
</evidence>
<dbReference type="Pfam" id="PF05378">
    <property type="entry name" value="Hydant_A_N"/>
    <property type="match status" value="1"/>
</dbReference>
<dbReference type="OrthoDB" id="9814788at2"/>
<evidence type="ECO:0000259" key="1">
    <source>
        <dbReference type="Pfam" id="PF01968"/>
    </source>
</evidence>
<organism evidence="3 4">
    <name type="scientific">Oceanicella actignis</name>
    <dbReference type="NCBI Taxonomy" id="1189325"/>
    <lineage>
        <taxon>Bacteria</taxon>
        <taxon>Pseudomonadati</taxon>
        <taxon>Pseudomonadota</taxon>
        <taxon>Alphaproteobacteria</taxon>
        <taxon>Rhodobacterales</taxon>
        <taxon>Paracoccaceae</taxon>
        <taxon>Oceanicella</taxon>
    </lineage>
</organism>